<dbReference type="EMBL" id="CBTN010000083">
    <property type="protein sequence ID" value="CDH60125.1"/>
    <property type="molecule type" value="Genomic_DNA"/>
</dbReference>
<gene>
    <name evidence="5" type="ORF">LCOR_10915.1</name>
</gene>
<comment type="caution">
    <text evidence="5">The sequence shown here is derived from an EMBL/GenBank/DDBJ whole genome shotgun (WGS) entry which is preliminary data.</text>
</comment>
<comment type="function">
    <text evidence="4">Putative oxidoreductase.</text>
</comment>
<dbReference type="Gene3D" id="3.40.50.720">
    <property type="entry name" value="NAD(P)-binding Rossmann-like Domain"/>
    <property type="match status" value="1"/>
</dbReference>
<keyword evidence="3" id="KW-0560">Oxidoreductase</keyword>
<dbReference type="PANTHER" id="PTHR44196">
    <property type="entry name" value="DEHYDROGENASE/REDUCTASE SDR FAMILY MEMBER 7B"/>
    <property type="match status" value="1"/>
</dbReference>
<evidence type="ECO:0000256" key="2">
    <source>
        <dbReference type="ARBA" id="ARBA00022857"/>
    </source>
</evidence>
<dbReference type="PRINTS" id="PR00081">
    <property type="entry name" value="GDHRDH"/>
</dbReference>
<dbReference type="InterPro" id="IPR002347">
    <property type="entry name" value="SDR_fam"/>
</dbReference>
<dbReference type="AlphaFoldDB" id="A0A068SDR6"/>
<protein>
    <submittedName>
        <fullName evidence="5">Short chain dehydrogenase</fullName>
    </submittedName>
</protein>
<name>A0A068SDR6_9FUNG</name>
<evidence type="ECO:0000256" key="1">
    <source>
        <dbReference type="ARBA" id="ARBA00006484"/>
    </source>
</evidence>
<proteinExistence type="inferred from homology"/>
<dbReference type="PROSITE" id="PS00061">
    <property type="entry name" value="ADH_SHORT"/>
    <property type="match status" value="1"/>
</dbReference>
<comment type="similarity">
    <text evidence="1">Belongs to the short-chain dehydrogenases/reductases (SDR) family.</text>
</comment>
<evidence type="ECO:0000256" key="3">
    <source>
        <dbReference type="ARBA" id="ARBA00023002"/>
    </source>
</evidence>
<sequence>MQRILLGLFVAALIRYYVTARHYKTRRRRLIPTQGERVLLVGCSSGIGRELALQYASRGASLILIARRKRLLESLQKECENAGAIRVASLAGDITDSKFIIPQEEKERGLDTVIYCAGAISVRHFMDACGYQIQKLDDGTIQVVEEGREKTMDGNVDEAMERITQVNFFGSVRLVRQVIPCLLTSSKAPNLILVSSLAGKIGAPTRALYAASKHALHGFFDSLRMELATYGMHIGIVCPGTVDTDLRKSAVDGHLGYGPTPGSVNGKLSPAAVAARIIEASDYQEREVLVPRIGYLAVALRMITPSLIDWAASKKYQQ</sequence>
<dbReference type="GO" id="GO:0016491">
    <property type="term" value="F:oxidoreductase activity"/>
    <property type="evidence" value="ECO:0007669"/>
    <property type="project" value="UniProtKB-KW"/>
</dbReference>
<dbReference type="OrthoDB" id="1933717at2759"/>
<reference evidence="5" key="1">
    <citation type="submission" date="2013-08" db="EMBL/GenBank/DDBJ databases">
        <title>Gene expansion shapes genome architecture in the human pathogen Lichtheimia corymbifera: an evolutionary genomics analysis in the ancient terrestrial Mucorales (Mucoromycotina).</title>
        <authorList>
            <person name="Schwartze V.U."/>
            <person name="Winter S."/>
            <person name="Shelest E."/>
            <person name="Marcet-Houben M."/>
            <person name="Horn F."/>
            <person name="Wehner S."/>
            <person name="Hoffmann K."/>
            <person name="Riege K."/>
            <person name="Sammeth M."/>
            <person name="Nowrousian M."/>
            <person name="Valiante V."/>
            <person name="Linde J."/>
            <person name="Jacobsen I.D."/>
            <person name="Marz M."/>
            <person name="Brakhage A.A."/>
            <person name="Gabaldon T."/>
            <person name="Bocker S."/>
            <person name="Voigt K."/>
        </authorList>
    </citation>
    <scope>NUCLEOTIDE SEQUENCE [LARGE SCALE GENOMIC DNA]</scope>
    <source>
        <strain evidence="5">FSU 9682</strain>
    </source>
</reference>
<dbReference type="Proteomes" id="UP000027586">
    <property type="component" value="Unassembled WGS sequence"/>
</dbReference>
<evidence type="ECO:0000313" key="6">
    <source>
        <dbReference type="Proteomes" id="UP000027586"/>
    </source>
</evidence>
<accession>A0A068SDR6</accession>
<dbReference type="InterPro" id="IPR036291">
    <property type="entry name" value="NAD(P)-bd_dom_sf"/>
</dbReference>
<dbReference type="SUPFAM" id="SSF51735">
    <property type="entry name" value="NAD(P)-binding Rossmann-fold domains"/>
    <property type="match status" value="1"/>
</dbReference>
<organism evidence="5 6">
    <name type="scientific">Lichtheimia corymbifera JMRC:FSU:9682</name>
    <dbReference type="NCBI Taxonomy" id="1263082"/>
    <lineage>
        <taxon>Eukaryota</taxon>
        <taxon>Fungi</taxon>
        <taxon>Fungi incertae sedis</taxon>
        <taxon>Mucoromycota</taxon>
        <taxon>Mucoromycotina</taxon>
        <taxon>Mucoromycetes</taxon>
        <taxon>Mucorales</taxon>
        <taxon>Lichtheimiaceae</taxon>
        <taxon>Lichtheimia</taxon>
    </lineage>
</organism>
<dbReference type="GO" id="GO:0016020">
    <property type="term" value="C:membrane"/>
    <property type="evidence" value="ECO:0007669"/>
    <property type="project" value="TreeGrafter"/>
</dbReference>
<keyword evidence="6" id="KW-1185">Reference proteome</keyword>
<dbReference type="VEuPathDB" id="FungiDB:LCOR_10915.1"/>
<evidence type="ECO:0000256" key="4">
    <source>
        <dbReference type="ARBA" id="ARBA00037096"/>
    </source>
</evidence>
<keyword evidence="2" id="KW-0521">NADP</keyword>
<dbReference type="InterPro" id="IPR020904">
    <property type="entry name" value="Sc_DH/Rdtase_CS"/>
</dbReference>
<dbReference type="Pfam" id="PF00106">
    <property type="entry name" value="adh_short"/>
    <property type="match status" value="1"/>
</dbReference>
<dbReference type="PANTHER" id="PTHR44196:SF1">
    <property type="entry name" value="DEHYDROGENASE_REDUCTASE SDR FAMILY MEMBER 7B"/>
    <property type="match status" value="1"/>
</dbReference>
<evidence type="ECO:0000313" key="5">
    <source>
        <dbReference type="EMBL" id="CDH60125.1"/>
    </source>
</evidence>
<dbReference type="STRING" id="1263082.A0A068SDR6"/>